<accession>A0A0E9WWU4</accession>
<evidence type="ECO:0000313" key="1">
    <source>
        <dbReference type="EMBL" id="JAH94912.1"/>
    </source>
</evidence>
<reference evidence="1" key="1">
    <citation type="submission" date="2014-11" db="EMBL/GenBank/DDBJ databases">
        <authorList>
            <person name="Amaro Gonzalez C."/>
        </authorList>
    </citation>
    <scope>NUCLEOTIDE SEQUENCE</scope>
</reference>
<proteinExistence type="predicted"/>
<dbReference type="EMBL" id="GBXM01013665">
    <property type="protein sequence ID" value="JAH94912.1"/>
    <property type="molecule type" value="Transcribed_RNA"/>
</dbReference>
<protein>
    <submittedName>
        <fullName evidence="1">Uncharacterized protein</fullName>
    </submittedName>
</protein>
<reference evidence="1" key="2">
    <citation type="journal article" date="2015" name="Fish Shellfish Immunol.">
        <title>Early steps in the European eel (Anguilla anguilla)-Vibrio vulnificus interaction in the gills: Role of the RtxA13 toxin.</title>
        <authorList>
            <person name="Callol A."/>
            <person name="Pajuelo D."/>
            <person name="Ebbesson L."/>
            <person name="Teles M."/>
            <person name="MacKenzie S."/>
            <person name="Amaro C."/>
        </authorList>
    </citation>
    <scope>NUCLEOTIDE SEQUENCE</scope>
</reference>
<dbReference type="AlphaFoldDB" id="A0A0E9WWU4"/>
<sequence length="47" mass="5440">MGLVSERSDFIYFDYMYDNSGHEALYPSRVLQNLFVSAVKVNTEFSV</sequence>
<organism evidence="1">
    <name type="scientific">Anguilla anguilla</name>
    <name type="common">European freshwater eel</name>
    <name type="synonym">Muraena anguilla</name>
    <dbReference type="NCBI Taxonomy" id="7936"/>
    <lineage>
        <taxon>Eukaryota</taxon>
        <taxon>Metazoa</taxon>
        <taxon>Chordata</taxon>
        <taxon>Craniata</taxon>
        <taxon>Vertebrata</taxon>
        <taxon>Euteleostomi</taxon>
        <taxon>Actinopterygii</taxon>
        <taxon>Neopterygii</taxon>
        <taxon>Teleostei</taxon>
        <taxon>Anguilliformes</taxon>
        <taxon>Anguillidae</taxon>
        <taxon>Anguilla</taxon>
    </lineage>
</organism>
<name>A0A0E9WWU4_ANGAN</name>